<dbReference type="PROSITE" id="PS00875">
    <property type="entry name" value="T2SP_D"/>
    <property type="match status" value="1"/>
</dbReference>
<dbReference type="OrthoDB" id="254495at2"/>
<feature type="domain" description="Type II/III secretion system secretin-like" evidence="4">
    <location>
        <begin position="853"/>
        <end position="1059"/>
    </location>
</feature>
<dbReference type="InterPro" id="IPR004845">
    <property type="entry name" value="T2SS_GspD_CS"/>
</dbReference>
<evidence type="ECO:0000259" key="4">
    <source>
        <dbReference type="Pfam" id="PF00263"/>
    </source>
</evidence>
<feature type="region of interest" description="Disordered" evidence="2">
    <location>
        <begin position="104"/>
        <end position="131"/>
    </location>
</feature>
<dbReference type="Pfam" id="PF00263">
    <property type="entry name" value="Secretin"/>
    <property type="match status" value="1"/>
</dbReference>
<feature type="region of interest" description="Disordered" evidence="2">
    <location>
        <begin position="945"/>
        <end position="979"/>
    </location>
</feature>
<proteinExistence type="inferred from homology"/>
<feature type="compositionally biased region" description="Low complexity" evidence="2">
    <location>
        <begin position="949"/>
        <end position="960"/>
    </location>
</feature>
<accession>A0A5C5WCN7</accession>
<dbReference type="InterPro" id="IPR004846">
    <property type="entry name" value="T2SS/T3SS_dom"/>
</dbReference>
<dbReference type="GO" id="GO:0009306">
    <property type="term" value="P:protein secretion"/>
    <property type="evidence" value="ECO:0007669"/>
    <property type="project" value="InterPro"/>
</dbReference>
<dbReference type="InterPro" id="IPR051808">
    <property type="entry name" value="Type_IV_pilus_biogenesis"/>
</dbReference>
<protein>
    <submittedName>
        <fullName evidence="5">Outer membrane porin HofQ</fullName>
    </submittedName>
</protein>
<name>A0A5C5WCN7_9BACT</name>
<keyword evidence="6" id="KW-1185">Reference proteome</keyword>
<evidence type="ECO:0000256" key="3">
    <source>
        <dbReference type="SAM" id="SignalP"/>
    </source>
</evidence>
<dbReference type="AlphaFoldDB" id="A0A5C5WCN7"/>
<feature type="signal peptide" evidence="3">
    <location>
        <begin position="1"/>
        <end position="31"/>
    </location>
</feature>
<dbReference type="Proteomes" id="UP000318995">
    <property type="component" value="Unassembled WGS sequence"/>
</dbReference>
<comment type="caution">
    <text evidence="5">The sequence shown here is derived from an EMBL/GenBank/DDBJ whole genome shotgun (WGS) entry which is preliminary data.</text>
</comment>
<keyword evidence="3" id="KW-0732">Signal</keyword>
<dbReference type="EMBL" id="SJPH01000001">
    <property type="protein sequence ID" value="TWT48440.1"/>
    <property type="molecule type" value="Genomic_DNA"/>
</dbReference>
<comment type="similarity">
    <text evidence="1">Belongs to the bacterial secretin family.</text>
</comment>
<dbReference type="RefSeq" id="WP_146570514.1">
    <property type="nucleotide sequence ID" value="NZ_SJPH01000001.1"/>
</dbReference>
<evidence type="ECO:0000256" key="1">
    <source>
        <dbReference type="RuleBase" id="RU004003"/>
    </source>
</evidence>
<feature type="chain" id="PRO_5022769683" evidence="3">
    <location>
        <begin position="32"/>
        <end position="1073"/>
    </location>
</feature>
<dbReference type="PANTHER" id="PTHR30604">
    <property type="entry name" value="PROTEIN TRANSPORT PROTEIN HOFQ"/>
    <property type="match status" value="1"/>
</dbReference>
<reference evidence="5 6" key="1">
    <citation type="submission" date="2019-02" db="EMBL/GenBank/DDBJ databases">
        <title>Deep-cultivation of Planctomycetes and their phenomic and genomic characterization uncovers novel biology.</title>
        <authorList>
            <person name="Wiegand S."/>
            <person name="Jogler M."/>
            <person name="Boedeker C."/>
            <person name="Pinto D."/>
            <person name="Vollmers J."/>
            <person name="Rivas-Marin E."/>
            <person name="Kohn T."/>
            <person name="Peeters S.H."/>
            <person name="Heuer A."/>
            <person name="Rast P."/>
            <person name="Oberbeckmann S."/>
            <person name="Bunk B."/>
            <person name="Jeske O."/>
            <person name="Meyerdierks A."/>
            <person name="Storesund J.E."/>
            <person name="Kallscheuer N."/>
            <person name="Luecker S."/>
            <person name="Lage O.M."/>
            <person name="Pohl T."/>
            <person name="Merkel B.J."/>
            <person name="Hornburger P."/>
            <person name="Mueller R.-W."/>
            <person name="Bruemmer F."/>
            <person name="Labrenz M."/>
            <person name="Spormann A.M."/>
            <person name="Op Den Camp H."/>
            <person name="Overmann J."/>
            <person name="Amann R."/>
            <person name="Jetten M.S.M."/>
            <person name="Mascher T."/>
            <person name="Medema M.H."/>
            <person name="Devos D.P."/>
            <person name="Kaster A.-K."/>
            <person name="Ovreas L."/>
            <person name="Rohde M."/>
            <person name="Galperin M.Y."/>
            <person name="Jogler C."/>
        </authorList>
    </citation>
    <scope>NUCLEOTIDE SEQUENCE [LARGE SCALE GENOMIC DNA]</scope>
    <source>
        <strain evidence="5 6">Pla111</strain>
    </source>
</reference>
<sequence precursor="true">MNATRKNALVLMALAATLEIGLVTAEAQSQAAPPQELTTEQSQLNRQAVDATLNAARRAMAGGDLAAAERLLTRCEQAGIRYPMIHMGDTPAKARRDLDRLKAAQGPLPTPQPAAAGKPMPKPMPTPNSGVTTAAAQTAIGAASGVSNALHVPENDDTSNQPVVAYADTGYGGPRLAQLPAPSEVLPIGAPSALKLLAEGEQALRDRDLAAAAEKFRAANTRRAELPVSAASRLDAHLRMLSAEGGTPPAAAEPLAESSMLDATNADQRVVASQLATALGQAQVESRRVRETEPRRSLEILEQAKQQIGSSGLPQTTRDQLNRRIDRSIAETQKYIDENRAEIELDEQNAAVMADIERDNKLEQELEDRIATHVEDYNTLVDEHRYAEAEAVAKRLFELAPERAIAKQIMTNAKFLRRTMMNEEMLALRDEGNWAMGHDIERSANPNVFDGKEMVYGDNWVEMQKRSSLSESKTLSPREVEIYKKLRDTDVQLRYEDRPLAEVLDRLSTLAGVNIHLDPRGLAQEGVSSDTPVSVNLSSEVSLRSALNLILEPLNLGFTIRDEVLKVTSQTLRDGDLKTETYYVADLVIPIPNFVPSNNIGLQGLINDALAAAPYGSGGVMGGGPIALANQRQAGMPMAGGSNNPDVMAQAFSPGAGGPSASTPLSTGPGGLGGAAAADFDSLIDLIVSTVASDTWAENGGGTAEIRPFPTNLSLVVSQTQAVHEQIADLLEQLRRLQDLQVTIEVRFIRLSDDFFERIGIDFDMNINDNTVGTDDLAVGAAFETPRRGSVVGAQAPLAGDLATVTADLDVPFRQGSFDVALPTFGGFNPTQAATFGFAILSDIEAYFLINAAQGDSRTNVLNAPKVTLFNGQQAFVSDTSQVPFVISVIPVVGEFAAAQQPVIVVLSEGTLMSIQAVVSDDRRYVRLTVVPFFSEIGDVDTFTFDGQTTTNRSSTSSSTDTDDDGTNESEGNSSDQGTIIAGTTVQLPTFQFVSVVTTVSVPDGGTVLLGGIKRLNEGREEFGIPLLSKVPYINRLFRNVGIGRETDSLMMMVTPRIIIQEEEEQRLGLATP</sequence>
<dbReference type="PANTHER" id="PTHR30604:SF1">
    <property type="entry name" value="DNA UTILIZATION PROTEIN HOFQ"/>
    <property type="match status" value="1"/>
</dbReference>
<evidence type="ECO:0000313" key="6">
    <source>
        <dbReference type="Proteomes" id="UP000318995"/>
    </source>
</evidence>
<organism evidence="5 6">
    <name type="scientific">Botrimarina hoheduenensis</name>
    <dbReference type="NCBI Taxonomy" id="2528000"/>
    <lineage>
        <taxon>Bacteria</taxon>
        <taxon>Pseudomonadati</taxon>
        <taxon>Planctomycetota</taxon>
        <taxon>Planctomycetia</taxon>
        <taxon>Pirellulales</taxon>
        <taxon>Lacipirellulaceae</taxon>
        <taxon>Botrimarina</taxon>
    </lineage>
</organism>
<gene>
    <name evidence="5" type="ORF">Pla111_02080</name>
</gene>
<evidence type="ECO:0000256" key="2">
    <source>
        <dbReference type="SAM" id="MobiDB-lite"/>
    </source>
</evidence>
<evidence type="ECO:0000313" key="5">
    <source>
        <dbReference type="EMBL" id="TWT48440.1"/>
    </source>
</evidence>